<accession>A0A836H030</accession>
<dbReference type="InterPro" id="IPR045902">
    <property type="entry name" value="SANBR-like"/>
</dbReference>
<dbReference type="GeneID" id="94171748"/>
<dbReference type="InterPro" id="IPR021777">
    <property type="entry name" value="SANBR_BTB"/>
</dbReference>
<dbReference type="EMBL" id="JAFHKP010000028">
    <property type="protein sequence ID" value="KAG5475080.1"/>
    <property type="molecule type" value="Genomic_DNA"/>
</dbReference>
<organism evidence="3 4">
    <name type="scientific">Leishmania enriettii</name>
    <dbReference type="NCBI Taxonomy" id="5663"/>
    <lineage>
        <taxon>Eukaryota</taxon>
        <taxon>Discoba</taxon>
        <taxon>Euglenozoa</taxon>
        <taxon>Kinetoplastea</taxon>
        <taxon>Metakinetoplastina</taxon>
        <taxon>Trypanosomatida</taxon>
        <taxon>Trypanosomatidae</taxon>
        <taxon>Leishmaniinae</taxon>
        <taxon>Leishmania</taxon>
    </lineage>
</organism>
<dbReference type="PANTHER" id="PTHR20946">
    <property type="entry name" value="SANT AND BTB DOMAIN REGULATOR OF CLASS SWITCH RECOMBINATION"/>
    <property type="match status" value="1"/>
</dbReference>
<dbReference type="AlphaFoldDB" id="A0A836H030"/>
<evidence type="ECO:0000313" key="3">
    <source>
        <dbReference type="EMBL" id="KAG5475080.1"/>
    </source>
</evidence>
<reference evidence="3 4" key="1">
    <citation type="submission" date="2021-02" db="EMBL/GenBank/DDBJ databases">
        <title>Leishmania (Mundinia) enrietti genome sequencing and assembly.</title>
        <authorList>
            <person name="Almutairi H."/>
            <person name="Gatherer D."/>
        </authorList>
    </citation>
    <scope>NUCLEOTIDE SEQUENCE [LARGE SCALE GENOMIC DNA]</scope>
    <source>
        <strain evidence="3">CUR178</strain>
    </source>
</reference>
<dbReference type="Proteomes" id="UP000674179">
    <property type="component" value="Chromosome 28"/>
</dbReference>
<dbReference type="Gene3D" id="3.30.710.10">
    <property type="entry name" value="Potassium Channel Kv1.1, Chain A"/>
    <property type="match status" value="1"/>
</dbReference>
<evidence type="ECO:0000259" key="2">
    <source>
        <dbReference type="Pfam" id="PF11822"/>
    </source>
</evidence>
<gene>
    <name evidence="3" type="ORF">CUR178_04530</name>
</gene>
<name>A0A836H030_LEIEN</name>
<dbReference type="OrthoDB" id="550012at2759"/>
<evidence type="ECO:0000256" key="1">
    <source>
        <dbReference type="SAM" id="MobiDB-lite"/>
    </source>
</evidence>
<sequence>MASSTSPAMVEIMVQDPATHHERAFLCALAPLRTHMRYFEPLIQRQMKGTKTWRPSALSPSSAVALTLHARCDHATFQWLMDWVNGKAMQITNDNVVSICLSSSFLQMQELSDNALMYLSAHLQEIVRSSFDLRNLPMHLVLRLSHMVRDSDIAAALLRLHEERCANHPNRAFVASLLQHYVCHQVGVADSPEVFSPTATAASGDTSGGACAPAVSPAMRSGELILPSTSSLRWCRLCETLFDEGEMHRLCRTSQLSCPECPARSGPTCDTGFGAHRAEATGPTWRVGPRGEVFTTHTAARDATPVVIEAPPALKGGGGVSASTAAAEAASPFPAELERWAWRIIGAIRYVGCQRCFHLVSLLDVPHHRCSDLPRKYWSPDSAAEDVEHLVRWLNYCAEQRVYEHEGGLAPMRYRGPADVLAGGVVMHFCGSKLEPLSRDAFKGRASAAVGQSSARAAGMEDAGGAAEDNAGNSVTARTSLRSDDICLWATMPFYVKEVMGDNIVDVDILNYVERQHRLDMEAQQLRVSAVQNSSAMRLSISPAVPGIAGGQSGGQLSSSFSPRPLSGAGGTSGSGVGGRSRGINGDGARGTRLRTNLHTSPYGSLSSTQR</sequence>
<feature type="region of interest" description="Disordered" evidence="1">
    <location>
        <begin position="550"/>
        <end position="611"/>
    </location>
</feature>
<dbReference type="KEGG" id="lenr:94171748"/>
<protein>
    <recommendedName>
        <fullName evidence="2">SANT and BTB domain-containing protein</fullName>
    </recommendedName>
</protein>
<dbReference type="InterPro" id="IPR011333">
    <property type="entry name" value="SKP1/BTB/POZ_sf"/>
</dbReference>
<dbReference type="RefSeq" id="XP_067691609.1">
    <property type="nucleotide sequence ID" value="XM_067836238.1"/>
</dbReference>
<proteinExistence type="predicted"/>
<feature type="compositionally biased region" description="Gly residues" evidence="1">
    <location>
        <begin position="568"/>
        <end position="589"/>
    </location>
</feature>
<keyword evidence="4" id="KW-1185">Reference proteome</keyword>
<evidence type="ECO:0000313" key="4">
    <source>
        <dbReference type="Proteomes" id="UP000674179"/>
    </source>
</evidence>
<comment type="caution">
    <text evidence="3">The sequence shown here is derived from an EMBL/GenBank/DDBJ whole genome shotgun (WGS) entry which is preliminary data.</text>
</comment>
<dbReference type="PANTHER" id="PTHR20946:SF0">
    <property type="entry name" value="SANT AND BTB DOMAIN REGULATOR OF CLASS SWITCH RECOMBINATION"/>
    <property type="match status" value="1"/>
</dbReference>
<dbReference type="Pfam" id="PF11822">
    <property type="entry name" value="BTB_SANBR"/>
    <property type="match status" value="1"/>
</dbReference>
<dbReference type="SUPFAM" id="SSF54695">
    <property type="entry name" value="POZ domain"/>
    <property type="match status" value="1"/>
</dbReference>
<feature type="domain" description="SANT and BTB" evidence="2">
    <location>
        <begin position="10"/>
        <end position="116"/>
    </location>
</feature>
<feature type="compositionally biased region" description="Polar residues" evidence="1">
    <location>
        <begin position="594"/>
        <end position="611"/>
    </location>
</feature>